<evidence type="ECO:0000256" key="1">
    <source>
        <dbReference type="PROSITE-ProRule" id="PRU00235"/>
    </source>
</evidence>
<dbReference type="SUPFAM" id="SSF54001">
    <property type="entry name" value="Cysteine proteinases"/>
    <property type="match status" value="1"/>
</dbReference>
<feature type="compositionally biased region" description="Polar residues" evidence="2">
    <location>
        <begin position="434"/>
        <end position="453"/>
    </location>
</feature>
<accession>A0ABY8URW9</accession>
<dbReference type="Gene3D" id="3.90.70.10">
    <property type="entry name" value="Cysteine proteinases"/>
    <property type="match status" value="1"/>
</dbReference>
<dbReference type="InterPro" id="IPR051553">
    <property type="entry name" value="Ran_GTPase-activating"/>
</dbReference>
<evidence type="ECO:0000256" key="3">
    <source>
        <dbReference type="SAM" id="SignalP"/>
    </source>
</evidence>
<dbReference type="PROSITE" id="PS50012">
    <property type="entry name" value="RCC1_3"/>
    <property type="match status" value="2"/>
</dbReference>
<dbReference type="Proteomes" id="UP001244341">
    <property type="component" value="Chromosome 17b"/>
</dbReference>
<protein>
    <recommendedName>
        <fullName evidence="4">Peptidase C1A papain C-terminal domain-containing protein</fullName>
    </recommendedName>
</protein>
<dbReference type="PANTHER" id="PTHR45982:SF1">
    <property type="entry name" value="REGULATOR OF CHROMOSOME CONDENSATION"/>
    <property type="match status" value="1"/>
</dbReference>
<dbReference type="InterPro" id="IPR000408">
    <property type="entry name" value="Reg_chr_condens"/>
</dbReference>
<feature type="region of interest" description="Disordered" evidence="2">
    <location>
        <begin position="411"/>
        <end position="474"/>
    </location>
</feature>
<evidence type="ECO:0000259" key="4">
    <source>
        <dbReference type="SMART" id="SM00645"/>
    </source>
</evidence>
<feature type="compositionally biased region" description="Polar residues" evidence="2">
    <location>
        <begin position="461"/>
        <end position="471"/>
    </location>
</feature>
<dbReference type="SMART" id="SM00645">
    <property type="entry name" value="Pept_C1"/>
    <property type="match status" value="1"/>
</dbReference>
<dbReference type="InterPro" id="IPR038765">
    <property type="entry name" value="Papain-like_cys_pep_sf"/>
</dbReference>
<dbReference type="Gene3D" id="2.130.10.30">
    <property type="entry name" value="Regulator of chromosome condensation 1/beta-lactamase-inhibitor protein II"/>
    <property type="match status" value="2"/>
</dbReference>
<reference evidence="5 6" key="1">
    <citation type="submission" date="2023-05" db="EMBL/GenBank/DDBJ databases">
        <title>A 100% complete, gapless, phased diploid assembly of the Scenedesmus obliquus UTEX 3031 genome.</title>
        <authorList>
            <person name="Biondi T.C."/>
            <person name="Hanschen E.R."/>
            <person name="Kwon T."/>
            <person name="Eng W."/>
            <person name="Kruse C.P.S."/>
            <person name="Koehler S.I."/>
            <person name="Kunde Y."/>
            <person name="Gleasner C.D."/>
            <person name="You Mak K.T."/>
            <person name="Polle J."/>
            <person name="Hovde B.T."/>
            <person name="Starkenburg S.R."/>
        </authorList>
    </citation>
    <scope>NUCLEOTIDE SEQUENCE [LARGE SCALE GENOMIC DNA]</scope>
    <source>
        <strain evidence="5 6">DOE0152z</strain>
    </source>
</reference>
<dbReference type="InterPro" id="IPR009091">
    <property type="entry name" value="RCC1/BLIP-II"/>
</dbReference>
<keyword evidence="6" id="KW-1185">Reference proteome</keyword>
<evidence type="ECO:0000313" key="6">
    <source>
        <dbReference type="Proteomes" id="UP001244341"/>
    </source>
</evidence>
<feature type="repeat" description="RCC1" evidence="1">
    <location>
        <begin position="840"/>
        <end position="883"/>
    </location>
</feature>
<feature type="domain" description="Peptidase C1A papain C-terminal" evidence="4">
    <location>
        <begin position="127"/>
        <end position="384"/>
    </location>
</feature>
<sequence length="978" mass="101013">MSLGRALLLVLLAASTQLAPAEQEPRQRGVPQRQLLQPDARRATCTAKRCTGLLYEVRGMRSSPNATRRSYVSSRNKRKIITNLGAGANTEQIAKAACGKLNIYGTDGVPDVECIDVLLLALTPDAYSSNNTADTPGGQAFISPAQDQGTCSVCVGFAVTAAAEAAINVYKQQSWDKLGLSEQDLSFCQLSPRINCVTGSSYDAVVDSIGTPGSKNRIGSWAARSCYGYVGDAESCTPVTPPAGVCKSQLPAAAPTLHPGGALSIANDGNALDTMAKVKEQIMLHGGVMTSLAMTDGQNGAFAAFVANKTAANGAFSVAEDLRFSAPGGVAMHAVFCYGWWDNPIKSDDGYWICKNSWSTSWGIQGSFRVAYAAANVMQPDYTFALQYTKASLRARAAAITRQLKPNLVTHISPGAGGSSSDVQARSSLGDMQARSSLGDSSSDVQARTSPGDSSLDVLARTSSDNSSSDVEAQGWRPECLAYTSDQPIRMLKLADDLTTLALSAPAAGSARLRKADVIVDLVASNLGFMPSLSAASTGPFRLCGRTAALLSSVLLGGQPPKTSPNPQNSPSVPRPPPSPGVKPAPSPSPPPTPSPSPKPNPGGAESCTLERASDPSCSRCVRSIAIAESHLCVHLYDASVACVGYGSYGQLGNSKTGSTGSSSVLVTASVLAGTPVSSVGTANWFTCVLVEAAEGNQVNCFGSAADGSLGSGDFPDGYSKKPVAIQGLKPTPRIGQLVGSWSYSSTMCASYAGTDDFDNVQCWGSAYGPIPIDIAGTSGTVSLAGNRNHFCAARSDGTVACWDGPAAAAQQVPGISNAVRVAAAYHVGCAVVRSPGSPGSLWCWGKSATLSESDAPWRVEALTGNVLDVAAGSRHACALVETASGSGDVYCWGQNGYGELGQGITNNTYSADDPILPPVRVKGLSKVTALFAGMYTTCALTVSQRVACWGRNEIGKLGAGTEADPITLPIPMKGLCA</sequence>
<evidence type="ECO:0000313" key="5">
    <source>
        <dbReference type="EMBL" id="WIA24085.1"/>
    </source>
</evidence>
<dbReference type="EMBL" id="CP126224">
    <property type="protein sequence ID" value="WIA24085.1"/>
    <property type="molecule type" value="Genomic_DNA"/>
</dbReference>
<name>A0ABY8URW9_TETOB</name>
<keyword evidence="3" id="KW-0732">Signal</keyword>
<feature type="chain" id="PRO_5046605480" description="Peptidase C1A papain C-terminal domain-containing protein" evidence="3">
    <location>
        <begin position="22"/>
        <end position="978"/>
    </location>
</feature>
<dbReference type="PANTHER" id="PTHR45982">
    <property type="entry name" value="REGULATOR OF CHROMOSOME CONDENSATION"/>
    <property type="match status" value="1"/>
</dbReference>
<evidence type="ECO:0000256" key="2">
    <source>
        <dbReference type="SAM" id="MobiDB-lite"/>
    </source>
</evidence>
<gene>
    <name evidence="5" type="ORF">OEZ85_013692</name>
</gene>
<dbReference type="Pfam" id="PF00415">
    <property type="entry name" value="RCC1"/>
    <property type="match status" value="1"/>
</dbReference>
<feature type="compositionally biased region" description="Pro residues" evidence="2">
    <location>
        <begin position="573"/>
        <end position="601"/>
    </location>
</feature>
<feature type="region of interest" description="Disordered" evidence="2">
    <location>
        <begin position="556"/>
        <end position="609"/>
    </location>
</feature>
<dbReference type="SUPFAM" id="SSF50985">
    <property type="entry name" value="RCC1/BLIP-II"/>
    <property type="match status" value="2"/>
</dbReference>
<organism evidence="5 6">
    <name type="scientific">Tetradesmus obliquus</name>
    <name type="common">Green alga</name>
    <name type="synonym">Acutodesmus obliquus</name>
    <dbReference type="NCBI Taxonomy" id="3088"/>
    <lineage>
        <taxon>Eukaryota</taxon>
        <taxon>Viridiplantae</taxon>
        <taxon>Chlorophyta</taxon>
        <taxon>core chlorophytes</taxon>
        <taxon>Chlorophyceae</taxon>
        <taxon>CS clade</taxon>
        <taxon>Sphaeropleales</taxon>
        <taxon>Scenedesmaceae</taxon>
        <taxon>Tetradesmus</taxon>
    </lineage>
</organism>
<dbReference type="InterPro" id="IPR000668">
    <property type="entry name" value="Peptidase_C1A_C"/>
</dbReference>
<feature type="signal peptide" evidence="3">
    <location>
        <begin position="1"/>
        <end position="21"/>
    </location>
</feature>
<proteinExistence type="predicted"/>
<feature type="repeat" description="RCC1" evidence="1">
    <location>
        <begin position="888"/>
        <end position="944"/>
    </location>
</feature>
<dbReference type="Pfam" id="PF00112">
    <property type="entry name" value="Peptidase_C1"/>
    <property type="match status" value="1"/>
</dbReference>